<proteinExistence type="predicted"/>
<protein>
    <submittedName>
        <fullName evidence="1">Uncharacterized protein</fullName>
    </submittedName>
</protein>
<dbReference type="Proteomes" id="UP000292282">
    <property type="component" value="Unassembled WGS sequence"/>
</dbReference>
<dbReference type="EMBL" id="PITK01000017">
    <property type="protein sequence ID" value="TBU20842.1"/>
    <property type="molecule type" value="Genomic_DNA"/>
</dbReference>
<reference evidence="1 2" key="1">
    <citation type="submission" date="2017-12" db="EMBL/GenBank/DDBJ databases">
        <authorList>
            <person name="Pombert J.-F."/>
            <person name="Haag K.L."/>
            <person name="Ebert D."/>
        </authorList>
    </citation>
    <scope>NUCLEOTIDE SEQUENCE [LARGE SCALE GENOMIC DNA]</scope>
    <source>
        <strain evidence="1">IL-G-3</strain>
    </source>
</reference>
<gene>
    <name evidence="1" type="ORF">CWI38_0017p0030</name>
</gene>
<dbReference type="VEuPathDB" id="MicrosporidiaDB:CWI38_0017p0030"/>
<keyword evidence="2" id="KW-1185">Reference proteome</keyword>
<sequence>MKKIYHLKILQTTMMIFCLNKINRIKNRKIARKQIRGNEAIDTSHIKSNLDIYNNPEELIDIDNPKLPVSKLKLIMEKLKKKLDLGYNYLYKDRLRYKRSLCTRGYQILLELIKYVNQNEKLFWKNSGFSELSDIKNLKDKLLDRIGKFNFCKHSSLFLTYFPGLIHMNFFVENLIKEDINLVKNACLWILLLKYVESLTFISIKDLNTSGICHETYDDIEYEGFEIYTGNKIILCKMKELYETFEAIACQWRLQEINILLAAINNKK</sequence>
<accession>A0A4Q9M506</accession>
<name>A0A4Q9M506_9MICR</name>
<comment type="caution">
    <text evidence="1">The sequence shown here is derived from an EMBL/GenBank/DDBJ whole genome shotgun (WGS) entry which is preliminary data.</text>
</comment>
<dbReference type="AlphaFoldDB" id="A0A4Q9M506"/>
<organism evidence="1 2">
    <name type="scientific">Hamiltosporidium tvaerminnensis</name>
    <dbReference type="NCBI Taxonomy" id="1176355"/>
    <lineage>
        <taxon>Eukaryota</taxon>
        <taxon>Fungi</taxon>
        <taxon>Fungi incertae sedis</taxon>
        <taxon>Microsporidia</taxon>
        <taxon>Dubosqiidae</taxon>
        <taxon>Hamiltosporidium</taxon>
    </lineage>
</organism>
<evidence type="ECO:0000313" key="1">
    <source>
        <dbReference type="EMBL" id="TBU20842.1"/>
    </source>
</evidence>
<evidence type="ECO:0000313" key="2">
    <source>
        <dbReference type="Proteomes" id="UP000292282"/>
    </source>
</evidence>